<evidence type="ECO:0000313" key="7">
    <source>
        <dbReference type="EMBL" id="AIF26425.1"/>
    </source>
</evidence>
<feature type="transmembrane region" description="Helical" evidence="6">
    <location>
        <begin position="59"/>
        <end position="76"/>
    </location>
</feature>
<evidence type="ECO:0000256" key="4">
    <source>
        <dbReference type="ARBA" id="ARBA00022989"/>
    </source>
</evidence>
<evidence type="ECO:0008006" key="8">
    <source>
        <dbReference type="Google" id="ProtNLM"/>
    </source>
</evidence>
<keyword evidence="4 6" id="KW-1133">Transmembrane helix</keyword>
<dbReference type="Pfam" id="PF03788">
    <property type="entry name" value="LrgA"/>
    <property type="match status" value="1"/>
</dbReference>
<organism evidence="7">
    <name type="scientific">uncultured bacterium fosmid pJB18D1_contig I</name>
    <dbReference type="NCBI Taxonomy" id="1478057"/>
    <lineage>
        <taxon>Bacteria</taxon>
        <taxon>environmental samples</taxon>
    </lineage>
</organism>
<sequence length="136" mass="14983">MRIPLQIAVIFAICLVGEFLYRVVGVPIPGNILGMVILLLLLCLKVLKPEQISGVSSFFLNHLALFFLPPSIAIMTVGDDILSQWPTLLILCIVLTIVTLAATGLTTQLLIGLQEKRQNIENLEDVEMKESTRGKK</sequence>
<evidence type="ECO:0000256" key="2">
    <source>
        <dbReference type="ARBA" id="ARBA00022475"/>
    </source>
</evidence>
<feature type="transmembrane region" description="Helical" evidence="6">
    <location>
        <begin position="88"/>
        <end position="111"/>
    </location>
</feature>
<keyword evidence="3 6" id="KW-0812">Transmembrane</keyword>
<feature type="transmembrane region" description="Helical" evidence="6">
    <location>
        <begin position="30"/>
        <end position="47"/>
    </location>
</feature>
<evidence type="ECO:0000256" key="5">
    <source>
        <dbReference type="ARBA" id="ARBA00023136"/>
    </source>
</evidence>
<dbReference type="EMBL" id="KF540231">
    <property type="protein sequence ID" value="AIF26425.1"/>
    <property type="molecule type" value="Genomic_DNA"/>
</dbReference>
<dbReference type="GO" id="GO:0005886">
    <property type="term" value="C:plasma membrane"/>
    <property type="evidence" value="ECO:0007669"/>
    <property type="project" value="UniProtKB-SubCell"/>
</dbReference>
<dbReference type="AlphaFoldDB" id="A0A0H3U7G1"/>
<comment type="subcellular location">
    <subcellularLocation>
        <location evidence="1">Cell membrane</location>
        <topology evidence="1">Multi-pass membrane protein</topology>
    </subcellularLocation>
</comment>
<dbReference type="PANTHER" id="PTHR33931:SF2">
    <property type="entry name" value="HOLIN-LIKE PROTEIN CIDA"/>
    <property type="match status" value="1"/>
</dbReference>
<feature type="transmembrane region" description="Helical" evidence="6">
    <location>
        <begin position="7"/>
        <end position="24"/>
    </location>
</feature>
<evidence type="ECO:0000256" key="3">
    <source>
        <dbReference type="ARBA" id="ARBA00022692"/>
    </source>
</evidence>
<dbReference type="InterPro" id="IPR005538">
    <property type="entry name" value="LrgA/CidA"/>
</dbReference>
<keyword evidence="2" id="KW-1003">Cell membrane</keyword>
<protein>
    <recommendedName>
        <fullName evidence="8">LrgA family protein</fullName>
    </recommendedName>
</protein>
<reference evidence="7" key="1">
    <citation type="submission" date="2013-08" db="EMBL/GenBank/DDBJ databases">
        <title>Comparison of modified E. coli strains.</title>
        <authorList>
            <person name="Juergensen J."/>
            <person name="Bonge A."/>
            <person name="Streit W.R."/>
        </authorList>
    </citation>
    <scope>NUCLEOTIDE SEQUENCE</scope>
</reference>
<dbReference type="PANTHER" id="PTHR33931">
    <property type="entry name" value="HOLIN-LIKE PROTEIN CIDA-RELATED"/>
    <property type="match status" value="1"/>
</dbReference>
<proteinExistence type="predicted"/>
<evidence type="ECO:0000256" key="1">
    <source>
        <dbReference type="ARBA" id="ARBA00004651"/>
    </source>
</evidence>
<evidence type="ECO:0000256" key="6">
    <source>
        <dbReference type="SAM" id="Phobius"/>
    </source>
</evidence>
<keyword evidence="5 6" id="KW-0472">Membrane</keyword>
<name>A0A0H3U7G1_9BACT</name>
<accession>A0A0H3U7G1</accession>